<accession>A0A507QNP0</accession>
<feature type="region of interest" description="Disordered" evidence="5">
    <location>
        <begin position="1"/>
        <end position="27"/>
    </location>
</feature>
<gene>
    <name evidence="6" type="ORF">MPDQ_000933</name>
</gene>
<dbReference type="InterPro" id="IPR036440">
    <property type="entry name" value="Peptidase_C15-like_sf"/>
</dbReference>
<dbReference type="SUPFAM" id="SSF53182">
    <property type="entry name" value="Pyrrolidone carboxyl peptidase (pyroglutamate aminopeptidase)"/>
    <property type="match status" value="1"/>
</dbReference>
<sequence length="288" mass="31159">MGDCGADVEQPAAQLTSDRGVPSAEPDEEVSVLVTGFGPFKTNAVNASFLIASSLPSSLKISPPIGASSDGSVPASRRVSIHVHPTPIKVAYATVRKTIPAILKDYAKAHGGRQPDIIIHIGIAATRNYYSVETHAHRDSYYVSDVNGKLAYEDGEKLWKELGLPEVLEPGPSTSGAKITTSSTPTTSEPASLPPRATQRQLNPYPPENGFLGTWKSFIPSADLRISKDAGRYLCEFIFYTSLARAYLEGQDRNVLFLHVPSSYADEDIEYGKDVTVALIKALVTRWI</sequence>
<keyword evidence="3" id="KW-0378">Hydrolase</keyword>
<keyword evidence="7" id="KW-1185">Reference proteome</keyword>
<comment type="similarity">
    <text evidence="1">Belongs to the peptidase C15 family.</text>
</comment>
<evidence type="ECO:0000256" key="1">
    <source>
        <dbReference type="ARBA" id="ARBA00006641"/>
    </source>
</evidence>
<keyword evidence="2" id="KW-0645">Protease</keyword>
<dbReference type="EMBL" id="VIFY01000121">
    <property type="protein sequence ID" value="TQB70106.1"/>
    <property type="molecule type" value="Genomic_DNA"/>
</dbReference>
<dbReference type="PANTHER" id="PTHR23402">
    <property type="entry name" value="PROTEASE FAMILY C15 PYROGLUTAMYL-PEPTIDASE I-RELATED"/>
    <property type="match status" value="1"/>
</dbReference>
<protein>
    <recommendedName>
        <fullName evidence="8">Pyroglutamyl-peptidase 1</fullName>
    </recommendedName>
</protein>
<organism evidence="6 7">
    <name type="scientific">Monascus purpureus</name>
    <name type="common">Red mold</name>
    <name type="synonym">Monascus anka</name>
    <dbReference type="NCBI Taxonomy" id="5098"/>
    <lineage>
        <taxon>Eukaryota</taxon>
        <taxon>Fungi</taxon>
        <taxon>Dikarya</taxon>
        <taxon>Ascomycota</taxon>
        <taxon>Pezizomycotina</taxon>
        <taxon>Eurotiomycetes</taxon>
        <taxon>Eurotiomycetidae</taxon>
        <taxon>Eurotiales</taxon>
        <taxon>Aspergillaceae</taxon>
        <taxon>Monascus</taxon>
    </lineage>
</organism>
<feature type="region of interest" description="Disordered" evidence="5">
    <location>
        <begin position="166"/>
        <end position="202"/>
    </location>
</feature>
<evidence type="ECO:0000256" key="2">
    <source>
        <dbReference type="ARBA" id="ARBA00022670"/>
    </source>
</evidence>
<evidence type="ECO:0000313" key="6">
    <source>
        <dbReference type="EMBL" id="TQB70106.1"/>
    </source>
</evidence>
<proteinExistence type="inferred from homology"/>
<dbReference type="GO" id="GO:0008234">
    <property type="term" value="F:cysteine-type peptidase activity"/>
    <property type="evidence" value="ECO:0007669"/>
    <property type="project" value="UniProtKB-KW"/>
</dbReference>
<feature type="compositionally biased region" description="Low complexity" evidence="5">
    <location>
        <begin position="180"/>
        <end position="195"/>
    </location>
</feature>
<reference evidence="6 7" key="1">
    <citation type="submission" date="2019-06" db="EMBL/GenBank/DDBJ databases">
        <title>Wine fermentation using esterase from Monascus purpureus.</title>
        <authorList>
            <person name="Geng C."/>
            <person name="Zhang Y."/>
        </authorList>
    </citation>
    <scope>NUCLEOTIDE SEQUENCE [LARGE SCALE GENOMIC DNA]</scope>
    <source>
        <strain evidence="6">HQ1</strain>
    </source>
</reference>
<dbReference type="AlphaFoldDB" id="A0A507QNP0"/>
<dbReference type="Gene3D" id="3.40.630.20">
    <property type="entry name" value="Peptidase C15, pyroglutamyl peptidase I-like"/>
    <property type="match status" value="1"/>
</dbReference>
<keyword evidence="4" id="KW-0788">Thiol protease</keyword>
<dbReference type="InterPro" id="IPR016125">
    <property type="entry name" value="Peptidase_C15-like"/>
</dbReference>
<evidence type="ECO:0000256" key="5">
    <source>
        <dbReference type="SAM" id="MobiDB-lite"/>
    </source>
</evidence>
<evidence type="ECO:0000256" key="3">
    <source>
        <dbReference type="ARBA" id="ARBA00022801"/>
    </source>
</evidence>
<comment type="caution">
    <text evidence="6">The sequence shown here is derived from an EMBL/GenBank/DDBJ whole genome shotgun (WGS) entry which is preliminary data.</text>
</comment>
<feature type="non-terminal residue" evidence="6">
    <location>
        <position position="288"/>
    </location>
</feature>
<evidence type="ECO:0000313" key="7">
    <source>
        <dbReference type="Proteomes" id="UP000319663"/>
    </source>
</evidence>
<dbReference type="PANTHER" id="PTHR23402:SF1">
    <property type="entry name" value="PYROGLUTAMYL-PEPTIDASE I"/>
    <property type="match status" value="1"/>
</dbReference>
<dbReference type="GO" id="GO:0006508">
    <property type="term" value="P:proteolysis"/>
    <property type="evidence" value="ECO:0007669"/>
    <property type="project" value="UniProtKB-KW"/>
</dbReference>
<evidence type="ECO:0008006" key="8">
    <source>
        <dbReference type="Google" id="ProtNLM"/>
    </source>
</evidence>
<evidence type="ECO:0000256" key="4">
    <source>
        <dbReference type="ARBA" id="ARBA00022807"/>
    </source>
</evidence>
<name>A0A507QNP0_MONPU</name>
<dbReference type="Proteomes" id="UP000319663">
    <property type="component" value="Unassembled WGS sequence"/>
</dbReference>